<sequence length="113" mass="12077">MFEIPTSQATPEHNVHGLERVSSLAGGALMISKGLRHGGLLGMLQVAVGGLALARGVSGRCSTKAWWQRHRAEYHRLHRDIERGARELKALKASAEAATRTVTVTGKDPLTGG</sequence>
<organism evidence="1 2">
    <name type="scientific">Pseudomonas fakonensis</name>
    <dbReference type="NCBI Taxonomy" id="2842355"/>
    <lineage>
        <taxon>Bacteria</taxon>
        <taxon>Pseudomonadati</taxon>
        <taxon>Pseudomonadota</taxon>
        <taxon>Gammaproteobacteria</taxon>
        <taxon>Pseudomonadales</taxon>
        <taxon>Pseudomonadaceae</taxon>
        <taxon>Pseudomonas</taxon>
    </lineage>
</organism>
<protein>
    <submittedName>
        <fullName evidence="1">DUF2892 domain-containing protein</fullName>
    </submittedName>
</protein>
<dbReference type="RefSeq" id="WP_217839837.1">
    <property type="nucleotide sequence ID" value="NZ_CP077076.1"/>
</dbReference>
<proteinExistence type="predicted"/>
<gene>
    <name evidence="1" type="ORF">KSS94_20190</name>
</gene>
<accession>A0ABX8N3H9</accession>
<name>A0ABX8N3H9_9PSED</name>
<evidence type="ECO:0000313" key="1">
    <source>
        <dbReference type="EMBL" id="QXH50248.1"/>
    </source>
</evidence>
<reference evidence="1" key="1">
    <citation type="journal article" date="2021" name="Microorganisms">
        <title>The Ever-Expanding Pseudomonas Genus: Description of 43 New Species and Partition of the Pseudomonas putida Group.</title>
        <authorList>
            <person name="Girard L."/>
            <person name="Lood C."/>
            <person name="Hofte M."/>
            <person name="Vandamme P."/>
            <person name="Rokni-Zadeh H."/>
            <person name="van Noort V."/>
            <person name="Lavigne R."/>
            <person name="De Mot R."/>
        </authorList>
    </citation>
    <scope>NUCLEOTIDE SEQUENCE</scope>
    <source>
        <strain evidence="1">COW40</strain>
    </source>
</reference>
<evidence type="ECO:0000313" key="2">
    <source>
        <dbReference type="Proteomes" id="UP001046350"/>
    </source>
</evidence>
<dbReference type="EMBL" id="CP077076">
    <property type="protein sequence ID" value="QXH50248.1"/>
    <property type="molecule type" value="Genomic_DNA"/>
</dbReference>
<keyword evidence="2" id="KW-1185">Reference proteome</keyword>
<dbReference type="Proteomes" id="UP001046350">
    <property type="component" value="Chromosome"/>
</dbReference>